<proteinExistence type="predicted"/>
<dbReference type="OrthoDB" id="10292949at2759"/>
<name>Q0CLY5_ASPTN</name>
<dbReference type="EMBL" id="CH476600">
    <property type="protein sequence ID" value="EAU34368.1"/>
    <property type="molecule type" value="Genomic_DNA"/>
</dbReference>
<dbReference type="Proteomes" id="UP000007963">
    <property type="component" value="Unassembled WGS sequence"/>
</dbReference>
<accession>Q0CLY5</accession>
<reference evidence="2" key="1">
    <citation type="submission" date="2005-09" db="EMBL/GenBank/DDBJ databases">
        <title>Annotation of the Aspergillus terreus NIH2624 genome.</title>
        <authorList>
            <person name="Birren B.W."/>
            <person name="Lander E.S."/>
            <person name="Galagan J.E."/>
            <person name="Nusbaum C."/>
            <person name="Devon K."/>
            <person name="Henn M."/>
            <person name="Ma L.-J."/>
            <person name="Jaffe D.B."/>
            <person name="Butler J."/>
            <person name="Alvarez P."/>
            <person name="Gnerre S."/>
            <person name="Grabherr M."/>
            <person name="Kleber M."/>
            <person name="Mauceli E.W."/>
            <person name="Brockman W."/>
            <person name="Rounsley S."/>
            <person name="Young S.K."/>
            <person name="LaButti K."/>
            <person name="Pushparaj V."/>
            <person name="DeCaprio D."/>
            <person name="Crawford M."/>
            <person name="Koehrsen M."/>
            <person name="Engels R."/>
            <person name="Montgomery P."/>
            <person name="Pearson M."/>
            <person name="Howarth C."/>
            <person name="Larson L."/>
            <person name="Luoma S."/>
            <person name="White J."/>
            <person name="Alvarado L."/>
            <person name="Kodira C.D."/>
            <person name="Zeng Q."/>
            <person name="Oleary S."/>
            <person name="Yandava C."/>
            <person name="Denning D.W."/>
            <person name="Nierman W.C."/>
            <person name="Milne T."/>
            <person name="Madden K."/>
        </authorList>
    </citation>
    <scope>NUCLEOTIDE SEQUENCE [LARGE SCALE GENOMIC DNA]</scope>
    <source>
        <strain evidence="2">NIH 2624 / FGSC A1156</strain>
    </source>
</reference>
<gene>
    <name evidence="1" type="ORF">ATEG_05299</name>
</gene>
<dbReference type="RefSeq" id="XP_001214477.1">
    <property type="nucleotide sequence ID" value="XM_001214477.1"/>
</dbReference>
<sequence>MAKELFMVSNLTAEPARDSNEKVTHGTNIYNVDIVIHNRVDPDYCGELAALEFIPREKRTDSGELFDVSLLQFSRWETYPKSQCAFDPERRLVRPLQKGHATLRQPTPIHSREQWHRALLKANTAPVEFEIVARKSIKRQGAP</sequence>
<dbReference type="GeneID" id="4321116"/>
<protein>
    <submittedName>
        <fullName evidence="1">Uncharacterized protein</fullName>
    </submittedName>
</protein>
<dbReference type="VEuPathDB" id="FungiDB:ATEG_05299"/>
<dbReference type="HOGENOM" id="CLU_1805783_0_0_1"/>
<dbReference type="AlphaFoldDB" id="Q0CLY5"/>
<evidence type="ECO:0000313" key="1">
    <source>
        <dbReference type="EMBL" id="EAU34368.1"/>
    </source>
</evidence>
<organism evidence="1 2">
    <name type="scientific">Aspergillus terreus (strain NIH 2624 / FGSC A1156)</name>
    <dbReference type="NCBI Taxonomy" id="341663"/>
    <lineage>
        <taxon>Eukaryota</taxon>
        <taxon>Fungi</taxon>
        <taxon>Dikarya</taxon>
        <taxon>Ascomycota</taxon>
        <taxon>Pezizomycotina</taxon>
        <taxon>Eurotiomycetes</taxon>
        <taxon>Eurotiomycetidae</taxon>
        <taxon>Eurotiales</taxon>
        <taxon>Aspergillaceae</taxon>
        <taxon>Aspergillus</taxon>
        <taxon>Aspergillus subgen. Circumdati</taxon>
    </lineage>
</organism>
<evidence type="ECO:0000313" key="2">
    <source>
        <dbReference type="Proteomes" id="UP000007963"/>
    </source>
</evidence>